<evidence type="ECO:0000256" key="4">
    <source>
        <dbReference type="ARBA" id="ARBA00022801"/>
    </source>
</evidence>
<protein>
    <submittedName>
        <fullName evidence="9">M23 family peptidase</fullName>
    </submittedName>
</protein>
<evidence type="ECO:0000256" key="5">
    <source>
        <dbReference type="ARBA" id="ARBA00022833"/>
    </source>
</evidence>
<dbReference type="EMBL" id="CP036532">
    <property type="protein sequence ID" value="QBK32345.1"/>
    <property type="molecule type" value="Genomic_DNA"/>
</dbReference>
<keyword evidence="10" id="KW-1185">Reference proteome</keyword>
<keyword evidence="3" id="KW-0479">Metal-binding</keyword>
<keyword evidence="7" id="KW-0812">Transmembrane</keyword>
<dbReference type="GO" id="GO:0004222">
    <property type="term" value="F:metalloendopeptidase activity"/>
    <property type="evidence" value="ECO:0007669"/>
    <property type="project" value="TreeGrafter"/>
</dbReference>
<keyword evidence="7" id="KW-1133">Transmembrane helix</keyword>
<dbReference type="Pfam" id="PF01551">
    <property type="entry name" value="Peptidase_M23"/>
    <property type="match status" value="1"/>
</dbReference>
<dbReference type="PANTHER" id="PTHR21666:SF288">
    <property type="entry name" value="CELL DIVISION PROTEIN YTFB"/>
    <property type="match status" value="1"/>
</dbReference>
<dbReference type="Proteomes" id="UP000293719">
    <property type="component" value="Chromosome"/>
</dbReference>
<sequence length="432" mass="45536">MIVIAQGDRIRHFSIRPWVAALCGAAVFAGLAGYLIATGYLIMRDDLINAAVMRQARVQHAYEDRIAALRAQVDRITSHRLLDQQFMESKIAELATRQSALAARAGTLEPLLERARDKGLSGQVAPVDELPIPALRPGADQASLDPVPGVTAIADNPLFRGANAISLGAHAFAAPARPAGTTTVAAHGKTDRLAPAADPLAALDTVTSTLERVELEQLEQIDVLTRAAYLRRNALIEAAKASGLPVRSEPVPLEAVGGPFVPLDEAAIDEGFEAGLAELSEALDALEQTRGEVTAFPIAHPVPGRQITSGFGKRRDPILGRSAFHAGIDFRAPTGTTIRAPAAGKVVKAGRSGGYGIMVEIDHGNGLTTRFAHMSRLAVKAGQTVEPGQKIGASGNTGRSTGPHLHYEVRAGGKAVNPMRYLKAGTRIGNHL</sequence>
<dbReference type="SUPFAM" id="SSF51261">
    <property type="entry name" value="Duplicated hybrid motif"/>
    <property type="match status" value="1"/>
</dbReference>
<dbReference type="InterPro" id="IPR016047">
    <property type="entry name" value="M23ase_b-sheet_dom"/>
</dbReference>
<dbReference type="FunFam" id="2.70.70.10:FF:000006">
    <property type="entry name" value="M23 family peptidase"/>
    <property type="match status" value="1"/>
</dbReference>
<evidence type="ECO:0000313" key="9">
    <source>
        <dbReference type="EMBL" id="QBK32345.1"/>
    </source>
</evidence>
<name>A0A4P6V4U7_9HYPH</name>
<keyword evidence="5" id="KW-0862">Zinc</keyword>
<dbReference type="GO" id="GO:0006508">
    <property type="term" value="P:proteolysis"/>
    <property type="evidence" value="ECO:0007669"/>
    <property type="project" value="UniProtKB-KW"/>
</dbReference>
<keyword evidence="2" id="KW-0645">Protease</keyword>
<dbReference type="Gene3D" id="2.70.70.10">
    <property type="entry name" value="Glucose Permease (Domain IIA)"/>
    <property type="match status" value="1"/>
</dbReference>
<organism evidence="9 10">
    <name type="scientific">Roseitalea porphyridii</name>
    <dbReference type="NCBI Taxonomy" id="1852022"/>
    <lineage>
        <taxon>Bacteria</taxon>
        <taxon>Pseudomonadati</taxon>
        <taxon>Pseudomonadota</taxon>
        <taxon>Alphaproteobacteria</taxon>
        <taxon>Hyphomicrobiales</taxon>
        <taxon>Ahrensiaceae</taxon>
        <taxon>Roseitalea</taxon>
    </lineage>
</organism>
<evidence type="ECO:0000256" key="1">
    <source>
        <dbReference type="ARBA" id="ARBA00001947"/>
    </source>
</evidence>
<dbReference type="KEGG" id="rpod:E0E05_09780"/>
<evidence type="ECO:0000256" key="2">
    <source>
        <dbReference type="ARBA" id="ARBA00022670"/>
    </source>
</evidence>
<dbReference type="CDD" id="cd12797">
    <property type="entry name" value="M23_peptidase"/>
    <property type="match status" value="1"/>
</dbReference>
<evidence type="ECO:0000259" key="8">
    <source>
        <dbReference type="Pfam" id="PF01551"/>
    </source>
</evidence>
<evidence type="ECO:0000256" key="7">
    <source>
        <dbReference type="SAM" id="Phobius"/>
    </source>
</evidence>
<keyword evidence="4" id="KW-0378">Hydrolase</keyword>
<dbReference type="PANTHER" id="PTHR21666">
    <property type="entry name" value="PEPTIDASE-RELATED"/>
    <property type="match status" value="1"/>
</dbReference>
<proteinExistence type="predicted"/>
<feature type="domain" description="M23ase beta-sheet core" evidence="8">
    <location>
        <begin position="324"/>
        <end position="418"/>
    </location>
</feature>
<evidence type="ECO:0000313" key="10">
    <source>
        <dbReference type="Proteomes" id="UP000293719"/>
    </source>
</evidence>
<dbReference type="InterPro" id="IPR011055">
    <property type="entry name" value="Dup_hybrid_motif"/>
</dbReference>
<accession>A0A4P6V4U7</accession>
<comment type="cofactor">
    <cofactor evidence="1">
        <name>Zn(2+)</name>
        <dbReference type="ChEBI" id="CHEBI:29105"/>
    </cofactor>
</comment>
<reference evidence="9 10" key="1">
    <citation type="journal article" date="2017" name="Int. J. Syst. Evol. Microbiol.">
        <title>Roseitalea porphyridii gen. nov., sp. nov., isolated from a red alga, and reclassification of Hoeflea suaedae Chung et al. 2013 as Pseudohoeflea suaedae gen. nov., comb. nov.</title>
        <authorList>
            <person name="Hyeon J.W."/>
            <person name="Jeong S.E."/>
            <person name="Baek K."/>
            <person name="Jeon C.O."/>
        </authorList>
    </citation>
    <scope>NUCLEOTIDE SEQUENCE [LARGE SCALE GENOMIC DNA]</scope>
    <source>
        <strain evidence="9 10">MA7-20</strain>
    </source>
</reference>
<dbReference type="InterPro" id="IPR050570">
    <property type="entry name" value="Cell_wall_metabolism_enzyme"/>
</dbReference>
<feature type="transmembrane region" description="Helical" evidence="7">
    <location>
        <begin position="18"/>
        <end position="43"/>
    </location>
</feature>
<dbReference type="AlphaFoldDB" id="A0A4P6V4U7"/>
<dbReference type="OrthoDB" id="9805070at2"/>
<evidence type="ECO:0000256" key="6">
    <source>
        <dbReference type="ARBA" id="ARBA00023049"/>
    </source>
</evidence>
<keyword evidence="6" id="KW-0482">Metalloprotease</keyword>
<gene>
    <name evidence="9" type="ORF">E0E05_09780</name>
</gene>
<dbReference type="GO" id="GO:0046872">
    <property type="term" value="F:metal ion binding"/>
    <property type="evidence" value="ECO:0007669"/>
    <property type="project" value="UniProtKB-KW"/>
</dbReference>
<keyword evidence="7" id="KW-0472">Membrane</keyword>
<evidence type="ECO:0000256" key="3">
    <source>
        <dbReference type="ARBA" id="ARBA00022723"/>
    </source>
</evidence>